<organism evidence="1 2">
    <name type="scientific">Moraxella canis</name>
    <dbReference type="NCBI Taxonomy" id="90239"/>
    <lineage>
        <taxon>Bacteria</taxon>
        <taxon>Pseudomonadati</taxon>
        <taxon>Pseudomonadota</taxon>
        <taxon>Gammaproteobacteria</taxon>
        <taxon>Moraxellales</taxon>
        <taxon>Moraxellaceae</taxon>
        <taxon>Moraxella</taxon>
    </lineage>
</organism>
<accession>A0ABZ0WXQ3</accession>
<dbReference type="Proteomes" id="UP001324384">
    <property type="component" value="Chromosome"/>
</dbReference>
<evidence type="ECO:0000313" key="1">
    <source>
        <dbReference type="EMBL" id="WQE04048.1"/>
    </source>
</evidence>
<name>A0ABZ0WXQ3_9GAMM</name>
<protein>
    <submittedName>
        <fullName evidence="1">Uncharacterized protein</fullName>
    </submittedName>
</protein>
<proteinExistence type="predicted"/>
<sequence length="42" mass="4496">MSLVNIGLTFDFLTLVINRALGEINTATIGMSALSQLCVELI</sequence>
<dbReference type="RefSeq" id="WP_264756292.1">
    <property type="nucleotide sequence ID" value="NZ_CP139961.1"/>
</dbReference>
<reference evidence="1 2" key="1">
    <citation type="submission" date="2023-12" db="EMBL/GenBank/DDBJ databases">
        <title>Genome sequencing and assembly of bacterial species from a model synthetic community.</title>
        <authorList>
            <person name="Hogle S.L."/>
        </authorList>
    </citation>
    <scope>NUCLEOTIDE SEQUENCE [LARGE SCALE GENOMIC DNA]</scope>
    <source>
        <strain evidence="1 2">HAMBI_2792</strain>
    </source>
</reference>
<dbReference type="EMBL" id="CP139961">
    <property type="protein sequence ID" value="WQE04048.1"/>
    <property type="molecule type" value="Genomic_DNA"/>
</dbReference>
<gene>
    <name evidence="1" type="ORF">U0021_00130</name>
</gene>
<evidence type="ECO:0000313" key="2">
    <source>
        <dbReference type="Proteomes" id="UP001324384"/>
    </source>
</evidence>
<keyword evidence="2" id="KW-1185">Reference proteome</keyword>